<dbReference type="SUPFAM" id="SSF50978">
    <property type="entry name" value="WD40 repeat-like"/>
    <property type="match status" value="1"/>
</dbReference>
<name>I7LW64_TETTS</name>
<dbReference type="InterPro" id="IPR036322">
    <property type="entry name" value="WD40_repeat_dom_sf"/>
</dbReference>
<dbReference type="RefSeq" id="XP_001021287.2">
    <property type="nucleotide sequence ID" value="XM_001021287.3"/>
</dbReference>
<evidence type="ECO:0000256" key="1">
    <source>
        <dbReference type="SAM" id="MobiDB-lite"/>
    </source>
</evidence>
<feature type="region of interest" description="Disordered" evidence="1">
    <location>
        <begin position="555"/>
        <end position="659"/>
    </location>
</feature>
<dbReference type="InParanoid" id="I7LW64"/>
<dbReference type="KEGG" id="tet:TTHERM_00314960"/>
<evidence type="ECO:0000313" key="3">
    <source>
        <dbReference type="Proteomes" id="UP000009168"/>
    </source>
</evidence>
<sequence length="659" mass="76539">MRRDNRSCAQTFTLQSDIHDILKKKFCEFIVNVNTSAEKNQPYFSLTSVCQIYNPEHQNDQSPSKYQQKKISLENQNSYIKNQGKMSSNFDQDEKQTIADDFDKDSYLIALKTEKSIAVILQSKSSAKLLLTMDLSDKFTLKKNICYHSFVYNRIQDNSQLQDNIKMLQSKSANSSQRQSLYQNNQDQEEQTTMSTTQNSQFIPESPDIYICFQTGYILVMNSLTSHFLYNFNNASEKGDQVWHQKKITKVCTMPDQKSFLVLFSDSVIMQYSLNSKSENHAFQEEILKQLESVSFQPKKFGQSIQRKSYGTYQYSSISEKDFVGFACYYNDEDAFCGPHKFFKFKCPSISDFAILPYEHPLYKLVNGKYSKDPLLVAFSGLDGLLRVVDLINFQAVYCFKNNYGGIHSFSFEKNDSPIISLSCQDDSVIVLNTRLNTYIRITGHISFVTYSVFTHITDDLIRITAGSYDGYISITEIPRKDLDNPEFQDVNTESYLPIKVKYQSNNAIQIKANHLQKVNEEGIAFVLGFSDYFISSAFDGCATLFRYRENMEEIKQESDSNQEGSQSQTDSQNQPDHRSSQRMSQSNSQSSQLKYQNQDSYQQRKQKDNYQNSNPPQKYSSKRPSRNDQNFEEEQQQPQYQQYQQEQRKYSNQEFRQN</sequence>
<keyword evidence="3" id="KW-1185">Reference proteome</keyword>
<feature type="compositionally biased region" description="Polar residues" evidence="1">
    <location>
        <begin position="600"/>
        <end position="620"/>
    </location>
</feature>
<feature type="compositionally biased region" description="Basic and acidic residues" evidence="1">
    <location>
        <begin position="647"/>
        <end position="659"/>
    </location>
</feature>
<dbReference type="AlphaFoldDB" id="I7LW64"/>
<feature type="compositionally biased region" description="Polar residues" evidence="1">
    <location>
        <begin position="560"/>
        <end position="575"/>
    </location>
</feature>
<proteinExistence type="predicted"/>
<feature type="region of interest" description="Disordered" evidence="1">
    <location>
        <begin position="172"/>
        <end position="200"/>
    </location>
</feature>
<feature type="compositionally biased region" description="Low complexity" evidence="1">
    <location>
        <begin position="637"/>
        <end position="646"/>
    </location>
</feature>
<gene>
    <name evidence="2" type="ORF">TTHERM_00314960</name>
</gene>
<dbReference type="InterPro" id="IPR015943">
    <property type="entry name" value="WD40/YVTN_repeat-like_dom_sf"/>
</dbReference>
<dbReference type="GeneID" id="7836106"/>
<dbReference type="Proteomes" id="UP000009168">
    <property type="component" value="Unassembled WGS sequence"/>
</dbReference>
<evidence type="ECO:0000313" key="2">
    <source>
        <dbReference type="EMBL" id="EAS01042.2"/>
    </source>
</evidence>
<organism evidence="2 3">
    <name type="scientific">Tetrahymena thermophila (strain SB210)</name>
    <dbReference type="NCBI Taxonomy" id="312017"/>
    <lineage>
        <taxon>Eukaryota</taxon>
        <taxon>Sar</taxon>
        <taxon>Alveolata</taxon>
        <taxon>Ciliophora</taxon>
        <taxon>Intramacronucleata</taxon>
        <taxon>Oligohymenophorea</taxon>
        <taxon>Hymenostomatida</taxon>
        <taxon>Tetrahymenina</taxon>
        <taxon>Tetrahymenidae</taxon>
        <taxon>Tetrahymena</taxon>
    </lineage>
</organism>
<dbReference type="EMBL" id="GG662605">
    <property type="protein sequence ID" value="EAS01042.2"/>
    <property type="molecule type" value="Genomic_DNA"/>
</dbReference>
<accession>I7LW64</accession>
<dbReference type="eggNOG" id="ENOG502SU5V">
    <property type="taxonomic scope" value="Eukaryota"/>
</dbReference>
<feature type="compositionally biased region" description="Low complexity" evidence="1">
    <location>
        <begin position="582"/>
        <end position="599"/>
    </location>
</feature>
<reference evidence="3" key="1">
    <citation type="journal article" date="2006" name="PLoS Biol.">
        <title>Macronuclear genome sequence of the ciliate Tetrahymena thermophila, a model eukaryote.</title>
        <authorList>
            <person name="Eisen J.A."/>
            <person name="Coyne R.S."/>
            <person name="Wu M."/>
            <person name="Wu D."/>
            <person name="Thiagarajan M."/>
            <person name="Wortman J.R."/>
            <person name="Badger J.H."/>
            <person name="Ren Q."/>
            <person name="Amedeo P."/>
            <person name="Jones K.M."/>
            <person name="Tallon L.J."/>
            <person name="Delcher A.L."/>
            <person name="Salzberg S.L."/>
            <person name="Silva J.C."/>
            <person name="Haas B.J."/>
            <person name="Majoros W.H."/>
            <person name="Farzad M."/>
            <person name="Carlton J.M."/>
            <person name="Smith R.K. Jr."/>
            <person name="Garg J."/>
            <person name="Pearlman R.E."/>
            <person name="Karrer K.M."/>
            <person name="Sun L."/>
            <person name="Manning G."/>
            <person name="Elde N.C."/>
            <person name="Turkewitz A.P."/>
            <person name="Asai D.J."/>
            <person name="Wilkes D.E."/>
            <person name="Wang Y."/>
            <person name="Cai H."/>
            <person name="Collins K."/>
            <person name="Stewart B.A."/>
            <person name="Lee S.R."/>
            <person name="Wilamowska K."/>
            <person name="Weinberg Z."/>
            <person name="Ruzzo W.L."/>
            <person name="Wloga D."/>
            <person name="Gaertig J."/>
            <person name="Frankel J."/>
            <person name="Tsao C.-C."/>
            <person name="Gorovsky M.A."/>
            <person name="Keeling P.J."/>
            <person name="Waller R.F."/>
            <person name="Patron N.J."/>
            <person name="Cherry J.M."/>
            <person name="Stover N.A."/>
            <person name="Krieger C.J."/>
            <person name="del Toro C."/>
            <person name="Ryder H.F."/>
            <person name="Williamson S.C."/>
            <person name="Barbeau R.A."/>
            <person name="Hamilton E.P."/>
            <person name="Orias E."/>
        </authorList>
    </citation>
    <scope>NUCLEOTIDE SEQUENCE [LARGE SCALE GENOMIC DNA]</scope>
    <source>
        <strain evidence="3">SB210</strain>
    </source>
</reference>
<dbReference type="Gene3D" id="2.130.10.10">
    <property type="entry name" value="YVTN repeat-like/Quinoprotein amine dehydrogenase"/>
    <property type="match status" value="1"/>
</dbReference>
<dbReference type="OrthoDB" id="10634848at2759"/>
<protein>
    <submittedName>
        <fullName evidence="2">Uncharacterized protein</fullName>
    </submittedName>
</protein>